<reference evidence="8 9" key="1">
    <citation type="submission" date="2016-05" db="EMBL/GenBank/DDBJ databases">
        <title>A degradative enzymes factory behind the ericoid mycorrhizal symbiosis.</title>
        <authorList>
            <consortium name="DOE Joint Genome Institute"/>
            <person name="Martino E."/>
            <person name="Morin E."/>
            <person name="Grelet G."/>
            <person name="Kuo A."/>
            <person name="Kohler A."/>
            <person name="Daghino S."/>
            <person name="Barry K."/>
            <person name="Choi C."/>
            <person name="Cichocki N."/>
            <person name="Clum A."/>
            <person name="Copeland A."/>
            <person name="Hainaut M."/>
            <person name="Haridas S."/>
            <person name="Labutti K."/>
            <person name="Lindquist E."/>
            <person name="Lipzen A."/>
            <person name="Khouja H.-R."/>
            <person name="Murat C."/>
            <person name="Ohm R."/>
            <person name="Olson A."/>
            <person name="Spatafora J."/>
            <person name="Veneault-Fourrey C."/>
            <person name="Henrissat B."/>
            <person name="Grigoriev I."/>
            <person name="Martin F."/>
            <person name="Perotto S."/>
        </authorList>
    </citation>
    <scope>NUCLEOTIDE SEQUENCE [LARGE SCALE GENOMIC DNA]</scope>
    <source>
        <strain evidence="8 9">UAMH 7357</strain>
    </source>
</reference>
<evidence type="ECO:0000313" key="8">
    <source>
        <dbReference type="EMBL" id="PMD12404.1"/>
    </source>
</evidence>
<feature type="compositionally biased region" description="Polar residues" evidence="6">
    <location>
        <begin position="147"/>
        <end position="172"/>
    </location>
</feature>
<dbReference type="InterPro" id="IPR019787">
    <property type="entry name" value="Znf_PHD-finger"/>
</dbReference>
<dbReference type="InterPro" id="IPR011011">
    <property type="entry name" value="Znf_FYVE_PHD"/>
</dbReference>
<feature type="coiled-coil region" evidence="5">
    <location>
        <begin position="266"/>
        <end position="296"/>
    </location>
</feature>
<evidence type="ECO:0000256" key="1">
    <source>
        <dbReference type="ARBA" id="ARBA00022723"/>
    </source>
</evidence>
<dbReference type="Proteomes" id="UP000235672">
    <property type="component" value="Unassembled WGS sequence"/>
</dbReference>
<keyword evidence="5" id="KW-0175">Coiled coil</keyword>
<feature type="compositionally biased region" description="Basic residues" evidence="6">
    <location>
        <begin position="193"/>
        <end position="205"/>
    </location>
</feature>
<dbReference type="Gene3D" id="3.30.40.10">
    <property type="entry name" value="Zinc/RING finger domain, C3HC4 (zinc finger)"/>
    <property type="match status" value="1"/>
</dbReference>
<dbReference type="InterPro" id="IPR013083">
    <property type="entry name" value="Znf_RING/FYVE/PHD"/>
</dbReference>
<keyword evidence="1" id="KW-0479">Metal-binding</keyword>
<dbReference type="PROSITE" id="PS50016">
    <property type="entry name" value="ZF_PHD_2"/>
    <property type="match status" value="1"/>
</dbReference>
<dbReference type="InterPro" id="IPR001965">
    <property type="entry name" value="Znf_PHD"/>
</dbReference>
<evidence type="ECO:0000256" key="5">
    <source>
        <dbReference type="SAM" id="Coils"/>
    </source>
</evidence>
<dbReference type="Pfam" id="PF00628">
    <property type="entry name" value="PHD"/>
    <property type="match status" value="1"/>
</dbReference>
<feature type="domain" description="PHD-type" evidence="7">
    <location>
        <begin position="49"/>
        <end position="97"/>
    </location>
</feature>
<proteinExistence type="predicted"/>
<dbReference type="InterPro" id="IPR019786">
    <property type="entry name" value="Zinc_finger_PHD-type_CS"/>
</dbReference>
<evidence type="ECO:0000256" key="2">
    <source>
        <dbReference type="ARBA" id="ARBA00022771"/>
    </source>
</evidence>
<dbReference type="PROSITE" id="PS01359">
    <property type="entry name" value="ZF_PHD_1"/>
    <property type="match status" value="1"/>
</dbReference>
<name>A0A2J6PEH4_9HELO</name>
<keyword evidence="9" id="KW-1185">Reference proteome</keyword>
<protein>
    <recommendedName>
        <fullName evidence="7">PHD-type domain-containing protein</fullName>
    </recommendedName>
</protein>
<evidence type="ECO:0000313" key="9">
    <source>
        <dbReference type="Proteomes" id="UP000235672"/>
    </source>
</evidence>
<evidence type="ECO:0000256" key="6">
    <source>
        <dbReference type="SAM" id="MobiDB-lite"/>
    </source>
</evidence>
<evidence type="ECO:0000256" key="4">
    <source>
        <dbReference type="PROSITE-ProRule" id="PRU00146"/>
    </source>
</evidence>
<evidence type="ECO:0000259" key="7">
    <source>
        <dbReference type="PROSITE" id="PS50016"/>
    </source>
</evidence>
<feature type="region of interest" description="Disordered" evidence="6">
    <location>
        <begin position="118"/>
        <end position="205"/>
    </location>
</feature>
<gene>
    <name evidence="8" type="ORF">NA56DRAFT_713183</name>
</gene>
<dbReference type="EMBL" id="KZ613551">
    <property type="protein sequence ID" value="PMD12404.1"/>
    <property type="molecule type" value="Genomic_DNA"/>
</dbReference>
<accession>A0A2J6PEH4</accession>
<dbReference type="GO" id="GO:0008270">
    <property type="term" value="F:zinc ion binding"/>
    <property type="evidence" value="ECO:0007669"/>
    <property type="project" value="UniProtKB-KW"/>
</dbReference>
<dbReference type="SUPFAM" id="SSF57903">
    <property type="entry name" value="FYVE/PHD zinc finger"/>
    <property type="match status" value="1"/>
</dbReference>
<dbReference type="PANTHER" id="PTHR24102:SF28">
    <property type="entry name" value="PHD-TYPE DOMAIN-CONTAINING PROTEIN"/>
    <property type="match status" value="1"/>
</dbReference>
<organism evidence="8 9">
    <name type="scientific">Hyaloscypha hepaticicola</name>
    <dbReference type="NCBI Taxonomy" id="2082293"/>
    <lineage>
        <taxon>Eukaryota</taxon>
        <taxon>Fungi</taxon>
        <taxon>Dikarya</taxon>
        <taxon>Ascomycota</taxon>
        <taxon>Pezizomycotina</taxon>
        <taxon>Leotiomycetes</taxon>
        <taxon>Helotiales</taxon>
        <taxon>Hyaloscyphaceae</taxon>
        <taxon>Hyaloscypha</taxon>
    </lineage>
</organism>
<keyword evidence="2 4" id="KW-0863">Zinc-finger</keyword>
<evidence type="ECO:0000256" key="3">
    <source>
        <dbReference type="ARBA" id="ARBA00022833"/>
    </source>
</evidence>
<sequence>MDRNDFQHPVVNWRMDLTDLPSNFSIQQMREAESVGWRGGENFFDGKHDDFCFVCGDTMELFECQTCDNCYHAECMSPTLQPSEVPGFWFCPHCVDRELHIPPNSPITHYFTPVSPAQPFPSPAKTPGWSTMTTSHNAENNLKRPAVTSNTEENVEKAQSQVYPDGNSSVKGSTRPVETDSTRAVPHKGSTGRQRHSYSPPRKKSKYSAFSVEVDKALTVIHKELEKAAHMGRAEGGFQDRIQALEQQLKLKDGQIQLGIKELEFAKRQRGDSNLLEAENKKLKEENSNLVGLVNRKDAELKDWRAKLRNMIGSGLD</sequence>
<feature type="compositionally biased region" description="Polar residues" evidence="6">
    <location>
        <begin position="128"/>
        <end position="140"/>
    </location>
</feature>
<dbReference type="AlphaFoldDB" id="A0A2J6PEH4"/>
<keyword evidence="3" id="KW-0862">Zinc</keyword>
<dbReference type="PANTHER" id="PTHR24102">
    <property type="entry name" value="PHD FINGER PROTEIN"/>
    <property type="match status" value="1"/>
</dbReference>
<dbReference type="SMART" id="SM00249">
    <property type="entry name" value="PHD"/>
    <property type="match status" value="1"/>
</dbReference>
<dbReference type="OrthoDB" id="336088at2759"/>
<dbReference type="STRING" id="1745343.A0A2J6PEH4"/>